<dbReference type="AlphaFoldDB" id="A0A2U1MW27"/>
<dbReference type="OrthoDB" id="1744960at2759"/>
<dbReference type="GO" id="GO:0003964">
    <property type="term" value="F:RNA-directed DNA polymerase activity"/>
    <property type="evidence" value="ECO:0007669"/>
    <property type="project" value="UniProtKB-KW"/>
</dbReference>
<accession>A0A2U1MW27</accession>
<sequence>MVIAEVLRNGVWGWPCEWYEKYPIFNQVQTMTLSDNNDELMWKSKKGIMGKFSIKPAYNDLQTEEESVKWNKLVWYSQNIPKHAFILWLAIQNKLYAKQFWFKVCLKMGVHWNEMEWDNTVNLFAAMENGNTITSIIRRLCLVASVYLIWRERNCRLFKEETRSVEELFEVFSDTIRFRLASLKAKPTSAVIRAQDDWNVQMVILSFMIFQRDVKA</sequence>
<feature type="domain" description="Reverse transcriptase zinc-binding" evidence="1">
    <location>
        <begin position="52"/>
        <end position="99"/>
    </location>
</feature>
<dbReference type="STRING" id="35608.A0A2U1MW27"/>
<gene>
    <name evidence="2" type="ORF">CTI12_AA326780</name>
</gene>
<organism evidence="2 3">
    <name type="scientific">Artemisia annua</name>
    <name type="common">Sweet wormwood</name>
    <dbReference type="NCBI Taxonomy" id="35608"/>
    <lineage>
        <taxon>Eukaryota</taxon>
        <taxon>Viridiplantae</taxon>
        <taxon>Streptophyta</taxon>
        <taxon>Embryophyta</taxon>
        <taxon>Tracheophyta</taxon>
        <taxon>Spermatophyta</taxon>
        <taxon>Magnoliopsida</taxon>
        <taxon>eudicotyledons</taxon>
        <taxon>Gunneridae</taxon>
        <taxon>Pentapetalae</taxon>
        <taxon>asterids</taxon>
        <taxon>campanulids</taxon>
        <taxon>Asterales</taxon>
        <taxon>Asteraceae</taxon>
        <taxon>Asteroideae</taxon>
        <taxon>Anthemideae</taxon>
        <taxon>Artemisiinae</taxon>
        <taxon>Artemisia</taxon>
    </lineage>
</organism>
<dbReference type="InterPro" id="IPR026960">
    <property type="entry name" value="RVT-Znf"/>
</dbReference>
<comment type="caution">
    <text evidence="2">The sequence shown here is derived from an EMBL/GenBank/DDBJ whole genome shotgun (WGS) entry which is preliminary data.</text>
</comment>
<evidence type="ECO:0000313" key="3">
    <source>
        <dbReference type="Proteomes" id="UP000245207"/>
    </source>
</evidence>
<reference evidence="2 3" key="1">
    <citation type="journal article" date="2018" name="Mol. Plant">
        <title>The genome of Artemisia annua provides insight into the evolution of Asteraceae family and artemisinin biosynthesis.</title>
        <authorList>
            <person name="Shen Q."/>
            <person name="Zhang L."/>
            <person name="Liao Z."/>
            <person name="Wang S."/>
            <person name="Yan T."/>
            <person name="Shi P."/>
            <person name="Liu M."/>
            <person name="Fu X."/>
            <person name="Pan Q."/>
            <person name="Wang Y."/>
            <person name="Lv Z."/>
            <person name="Lu X."/>
            <person name="Zhang F."/>
            <person name="Jiang W."/>
            <person name="Ma Y."/>
            <person name="Chen M."/>
            <person name="Hao X."/>
            <person name="Li L."/>
            <person name="Tang Y."/>
            <person name="Lv G."/>
            <person name="Zhou Y."/>
            <person name="Sun X."/>
            <person name="Brodelius P.E."/>
            <person name="Rose J.K.C."/>
            <person name="Tang K."/>
        </authorList>
    </citation>
    <scope>NUCLEOTIDE SEQUENCE [LARGE SCALE GENOMIC DNA]</scope>
    <source>
        <strain evidence="3">cv. Huhao1</strain>
        <tissue evidence="2">Leaf</tissue>
    </source>
</reference>
<name>A0A2U1MW27_ARTAN</name>
<proteinExistence type="predicted"/>
<keyword evidence="2" id="KW-0548">Nucleotidyltransferase</keyword>
<keyword evidence="3" id="KW-1185">Reference proteome</keyword>
<dbReference type="EMBL" id="PKPP01004222">
    <property type="protein sequence ID" value="PWA65447.1"/>
    <property type="molecule type" value="Genomic_DNA"/>
</dbReference>
<keyword evidence="2" id="KW-0808">Transferase</keyword>
<evidence type="ECO:0000313" key="2">
    <source>
        <dbReference type="EMBL" id="PWA65447.1"/>
    </source>
</evidence>
<dbReference type="Proteomes" id="UP000245207">
    <property type="component" value="Unassembled WGS sequence"/>
</dbReference>
<evidence type="ECO:0000259" key="1">
    <source>
        <dbReference type="Pfam" id="PF13966"/>
    </source>
</evidence>
<dbReference type="Pfam" id="PF13966">
    <property type="entry name" value="zf-RVT"/>
    <property type="match status" value="1"/>
</dbReference>
<protein>
    <submittedName>
        <fullName evidence="2">Reverse transcriptase zinc-binding domain-containing protein</fullName>
    </submittedName>
</protein>
<keyword evidence="2" id="KW-0695">RNA-directed DNA polymerase</keyword>